<feature type="compositionally biased region" description="Polar residues" evidence="17">
    <location>
        <begin position="509"/>
        <end position="527"/>
    </location>
</feature>
<keyword evidence="6" id="KW-0735">Signal-anchor</keyword>
<dbReference type="GO" id="GO:0016324">
    <property type="term" value="C:apical plasma membrane"/>
    <property type="evidence" value="ECO:0007669"/>
    <property type="project" value="UniProtKB-SubCell"/>
</dbReference>
<dbReference type="PANTHER" id="PTHR10357:SF179">
    <property type="entry name" value="NEUTRAL AND BASIC AMINO ACID TRANSPORT PROTEIN RBAT"/>
    <property type="match status" value="1"/>
</dbReference>
<evidence type="ECO:0000259" key="19">
    <source>
        <dbReference type="SMART" id="SM00642"/>
    </source>
</evidence>
<evidence type="ECO:0000256" key="8">
    <source>
        <dbReference type="ARBA" id="ARBA00022989"/>
    </source>
</evidence>
<evidence type="ECO:0000256" key="16">
    <source>
        <dbReference type="ARBA" id="ARBA00083001"/>
    </source>
</evidence>
<dbReference type="SUPFAM" id="SSF51445">
    <property type="entry name" value="(Trans)glycosidases"/>
    <property type="match status" value="1"/>
</dbReference>
<keyword evidence="21" id="KW-1185">Reference proteome</keyword>
<dbReference type="InterPro" id="IPR017853">
    <property type="entry name" value="GH"/>
</dbReference>
<dbReference type="Ensembl" id="ENSCSET00000005972.1">
    <property type="protein sequence ID" value="ENSCSEP00000005909.1"/>
    <property type="gene ID" value="ENSCSEG00000003809.1"/>
</dbReference>
<feature type="transmembrane region" description="Helical" evidence="18">
    <location>
        <begin position="97"/>
        <end position="119"/>
    </location>
</feature>
<evidence type="ECO:0000313" key="20">
    <source>
        <dbReference type="Ensembl" id="ENSCSEP00000005909.1"/>
    </source>
</evidence>
<evidence type="ECO:0000256" key="10">
    <source>
        <dbReference type="ARBA" id="ARBA00023157"/>
    </source>
</evidence>
<reference evidence="20" key="2">
    <citation type="submission" date="2025-08" db="UniProtKB">
        <authorList>
            <consortium name="Ensembl"/>
        </authorList>
    </citation>
    <scope>IDENTIFICATION</scope>
</reference>
<dbReference type="Gene3D" id="2.60.40.1180">
    <property type="entry name" value="Golgi alpha-mannosidase II"/>
    <property type="match status" value="1"/>
</dbReference>
<evidence type="ECO:0000256" key="15">
    <source>
        <dbReference type="ARBA" id="ARBA00080119"/>
    </source>
</evidence>
<evidence type="ECO:0000256" key="14">
    <source>
        <dbReference type="ARBA" id="ARBA00076162"/>
    </source>
</evidence>
<keyword evidence="8 18" id="KW-1133">Transmembrane helix</keyword>
<reference evidence="20 21" key="1">
    <citation type="journal article" date="2014" name="Nat. Genet.">
        <title>Whole-genome sequence of a flatfish provides insights into ZW sex chromosome evolution and adaptation to a benthic lifestyle.</title>
        <authorList>
            <person name="Chen S."/>
            <person name="Zhang G."/>
            <person name="Shao C."/>
            <person name="Huang Q."/>
            <person name="Liu G."/>
            <person name="Zhang P."/>
            <person name="Song W."/>
            <person name="An N."/>
            <person name="Chalopin D."/>
            <person name="Volff J.N."/>
            <person name="Hong Y."/>
            <person name="Li Q."/>
            <person name="Sha Z."/>
            <person name="Zhou H."/>
            <person name="Xie M."/>
            <person name="Yu Q."/>
            <person name="Liu Y."/>
            <person name="Xiang H."/>
            <person name="Wang N."/>
            <person name="Wu K."/>
            <person name="Yang C."/>
            <person name="Zhou Q."/>
            <person name="Liao X."/>
            <person name="Yang L."/>
            <person name="Hu Q."/>
            <person name="Zhang J."/>
            <person name="Meng L."/>
            <person name="Jin L."/>
            <person name="Tian Y."/>
            <person name="Lian J."/>
            <person name="Yang J."/>
            <person name="Miao G."/>
            <person name="Liu S."/>
            <person name="Liang Z."/>
            <person name="Yan F."/>
            <person name="Li Y."/>
            <person name="Sun B."/>
            <person name="Zhang H."/>
            <person name="Zhang J."/>
            <person name="Zhu Y."/>
            <person name="Du M."/>
            <person name="Zhao Y."/>
            <person name="Schartl M."/>
            <person name="Tang Q."/>
            <person name="Wang J."/>
        </authorList>
    </citation>
    <scope>NUCLEOTIDE SEQUENCE</scope>
</reference>
<dbReference type="GeneTree" id="ENSGT00940000158103"/>
<dbReference type="SMART" id="SM00642">
    <property type="entry name" value="Aamy"/>
    <property type="match status" value="1"/>
</dbReference>
<evidence type="ECO:0000256" key="1">
    <source>
        <dbReference type="ARBA" id="ARBA00004655"/>
    </source>
</evidence>
<dbReference type="InParanoid" id="A0A3P8UVR5"/>
<keyword evidence="7" id="KW-0029">Amino-acid transport</keyword>
<protein>
    <recommendedName>
        <fullName evidence="13">Amino acid transporter heavy chain SLC3A1</fullName>
    </recommendedName>
    <alternativeName>
        <fullName evidence="16">Neutral and basic amino acid transport protein</fullName>
    </alternativeName>
    <alternativeName>
        <fullName evidence="15">Solute carrier family 3 member 1</fullName>
    </alternativeName>
    <alternativeName>
        <fullName evidence="14">b(0,+)-type amino acid transporter-related heavy chain</fullName>
    </alternativeName>
</protein>
<evidence type="ECO:0000256" key="13">
    <source>
        <dbReference type="ARBA" id="ARBA00068638"/>
    </source>
</evidence>
<dbReference type="GO" id="GO:0006865">
    <property type="term" value="P:amino acid transport"/>
    <property type="evidence" value="ECO:0007669"/>
    <property type="project" value="UniProtKB-KW"/>
</dbReference>
<dbReference type="GO" id="GO:0005975">
    <property type="term" value="P:carbohydrate metabolic process"/>
    <property type="evidence" value="ECO:0007669"/>
    <property type="project" value="InterPro"/>
</dbReference>
<evidence type="ECO:0000256" key="3">
    <source>
        <dbReference type="ARBA" id="ARBA00022475"/>
    </source>
</evidence>
<evidence type="ECO:0000256" key="2">
    <source>
        <dbReference type="ARBA" id="ARBA00022448"/>
    </source>
</evidence>
<comment type="subcellular location">
    <subcellularLocation>
        <location evidence="1">Apical cell membrane</location>
        <topology evidence="1">Single-pass type II membrane protein</topology>
    </subcellularLocation>
</comment>
<accession>A0A3P8UVR5</accession>
<comment type="subunit">
    <text evidence="12">Disulfide-linked heterodimer composed of the catalytic light subunit SLC7A9 and the heavy subunit SLC3A1. The heterodimer is the minimal functional unit. Assembles in non-covalently linked heterotetramers (dimers of heterodimers) and higher order oligomers; the oligomerization is mediated by SLC3A1 likely to prevent degradation in the endoplasmic reticulum and facilitate heteromer trafficking to the plasma membrane. Disulfide-linked heterodimer composed of the catalytic light subunit SLC7A13 and the heavy subunit SLC3A1.</text>
</comment>
<evidence type="ECO:0000256" key="11">
    <source>
        <dbReference type="ARBA" id="ARBA00023180"/>
    </source>
</evidence>
<feature type="region of interest" description="Disordered" evidence="17">
    <location>
        <begin position="506"/>
        <end position="527"/>
    </location>
</feature>
<evidence type="ECO:0000256" key="5">
    <source>
        <dbReference type="ARBA" id="ARBA00022692"/>
    </source>
</evidence>
<evidence type="ECO:0000256" key="7">
    <source>
        <dbReference type="ARBA" id="ARBA00022970"/>
    </source>
</evidence>
<dbReference type="FunCoup" id="A0A3P8UVR5">
    <property type="interactions" value="13"/>
</dbReference>
<keyword evidence="3" id="KW-1003">Cell membrane</keyword>
<keyword evidence="9 18" id="KW-0472">Membrane</keyword>
<name>A0A3P8UVR5_CYNSE</name>
<dbReference type="InterPro" id="IPR045857">
    <property type="entry name" value="O16G_dom_2"/>
</dbReference>
<dbReference type="STRING" id="244447.ENSCSEP00000005909"/>
<dbReference type="AlphaFoldDB" id="A0A3P8UVR5"/>
<evidence type="ECO:0000256" key="9">
    <source>
        <dbReference type="ARBA" id="ARBA00023136"/>
    </source>
</evidence>
<evidence type="ECO:0000256" key="4">
    <source>
        <dbReference type="ARBA" id="ARBA00022553"/>
    </source>
</evidence>
<feature type="region of interest" description="Disordered" evidence="17">
    <location>
        <begin position="27"/>
        <end position="56"/>
    </location>
</feature>
<dbReference type="Gene3D" id="3.20.20.80">
    <property type="entry name" value="Glycosidases"/>
    <property type="match status" value="1"/>
</dbReference>
<dbReference type="PANTHER" id="PTHR10357">
    <property type="entry name" value="ALPHA-AMYLASE FAMILY MEMBER"/>
    <property type="match status" value="1"/>
</dbReference>
<evidence type="ECO:0000256" key="12">
    <source>
        <dbReference type="ARBA" id="ARBA00062813"/>
    </source>
</evidence>
<dbReference type="CDD" id="cd11359">
    <property type="entry name" value="AmyAc_SLC3A1"/>
    <property type="match status" value="1"/>
</dbReference>
<dbReference type="InterPro" id="IPR006047">
    <property type="entry name" value="GH13_cat_dom"/>
</dbReference>
<evidence type="ECO:0000256" key="17">
    <source>
        <dbReference type="SAM" id="MobiDB-lite"/>
    </source>
</evidence>
<keyword evidence="11" id="KW-0325">Glycoprotein</keyword>
<reference evidence="20" key="3">
    <citation type="submission" date="2025-09" db="UniProtKB">
        <authorList>
            <consortium name="Ensembl"/>
        </authorList>
    </citation>
    <scope>IDENTIFICATION</scope>
</reference>
<evidence type="ECO:0000256" key="6">
    <source>
        <dbReference type="ARBA" id="ARBA00022968"/>
    </source>
</evidence>
<keyword evidence="2" id="KW-0813">Transport</keyword>
<organism evidence="20 21">
    <name type="scientific">Cynoglossus semilaevis</name>
    <name type="common">Tongue sole</name>
    <dbReference type="NCBI Taxonomy" id="244447"/>
    <lineage>
        <taxon>Eukaryota</taxon>
        <taxon>Metazoa</taxon>
        <taxon>Chordata</taxon>
        <taxon>Craniata</taxon>
        <taxon>Vertebrata</taxon>
        <taxon>Euteleostomi</taxon>
        <taxon>Actinopterygii</taxon>
        <taxon>Neopterygii</taxon>
        <taxon>Teleostei</taxon>
        <taxon>Neoteleostei</taxon>
        <taxon>Acanthomorphata</taxon>
        <taxon>Carangaria</taxon>
        <taxon>Pleuronectiformes</taxon>
        <taxon>Pleuronectoidei</taxon>
        <taxon>Cynoglossidae</taxon>
        <taxon>Cynoglossinae</taxon>
        <taxon>Cynoglossus</taxon>
    </lineage>
</organism>
<keyword evidence="10" id="KW-1015">Disulfide bond</keyword>
<dbReference type="FunFam" id="2.60.40.1180:FF:000026">
    <property type="entry name" value="Solute carrier family 3 (amino acid transporter heavy chain), member 1"/>
    <property type="match status" value="1"/>
</dbReference>
<dbReference type="Gene3D" id="3.90.400.10">
    <property type="entry name" value="Oligo-1,6-glucosidase, Domain 2"/>
    <property type="match status" value="1"/>
</dbReference>
<sequence length="696" mass="79843">SSSGTHNEKRQARMELVTYIKNPDFQEWDGTKTRTQTIGPDGNDPEEGKPGPESTAVQLDQGSVIDDYTQIKPYAGMPKEVLLLHSSKARYRVPREILFWLTVACTLALVAVTATVIALSPRCLSWWQLSPVYQVYPRSFKDSDGDGVGDLKGIQEQLDHFEFLNIKSVWIGPVFRSPMKDFGYDVEDFQDIDPVFGSMQDFEKLLAEMHNLKMIMDFIPNHTSDKHRWFNLSRTRDPHYQDYYIWADCTEAAPRPNNWVSVFGNSSWTYDPVRGQCYLHQFLKEQPDLNLRNPRVRQEMIDILRFWLDKGVDGFRMGGVKYILEAAHLRDEPQVDQKKPPESISSEWDLHHDYTTSQLGLHDLLRDWRAEMDVFSREPGRYRLMVTESYDHQEVEKTMMYYGSSQVKEGDFPFNFHLLDLPQNTSGLWVQHLVHLWMQNMPQGKWPNWVVGNHDNPRISSGAGGLYVPVINMLLLTLPGTATTYYGEEIGMRTLHLTDTGSLDPAGRYNTSASRDPQRSPMQWSSSTNAGFNNKTDLSWLPVHPDYTSVNVEVQKEDEGSVLSQYSFLSALRQSELPLQRGWFCYIQADANVFSYLRELDGLDRAFLVVLNFGRESAVTDLSSVSEIPNQLTVLFSTNHLHHGRVLQKSAIHTDPGEGLVVRFSAPKRFNPTHPSQCYVSEKACYLRVVDILYRC</sequence>
<dbReference type="FunFam" id="3.90.400.10:FF:000001">
    <property type="entry name" value="Maltase A3, isoform A"/>
    <property type="match status" value="1"/>
</dbReference>
<dbReference type="Proteomes" id="UP000265120">
    <property type="component" value="Chromosome 12"/>
</dbReference>
<proteinExistence type="predicted"/>
<dbReference type="Pfam" id="PF00128">
    <property type="entry name" value="Alpha-amylase"/>
    <property type="match status" value="1"/>
</dbReference>
<keyword evidence="4" id="KW-0597">Phosphoprotein</keyword>
<evidence type="ECO:0000313" key="21">
    <source>
        <dbReference type="Proteomes" id="UP000265120"/>
    </source>
</evidence>
<evidence type="ECO:0000256" key="18">
    <source>
        <dbReference type="SAM" id="Phobius"/>
    </source>
</evidence>
<dbReference type="InterPro" id="IPR013780">
    <property type="entry name" value="Glyco_hydro_b"/>
</dbReference>
<keyword evidence="5 18" id="KW-0812">Transmembrane</keyword>
<feature type="domain" description="Glycosyl hydrolase family 13 catalytic" evidence="19">
    <location>
        <begin position="134"/>
        <end position="519"/>
    </location>
</feature>